<evidence type="ECO:0000259" key="3">
    <source>
        <dbReference type="PROSITE" id="PS50110"/>
    </source>
</evidence>
<dbReference type="AlphaFoldDB" id="A0A371RJL0"/>
<gene>
    <name evidence="4" type="ORF">DX908_10360</name>
</gene>
<protein>
    <submittedName>
        <fullName evidence="4">Response regulator</fullName>
    </submittedName>
</protein>
<dbReference type="Gene3D" id="3.40.50.2300">
    <property type="match status" value="1"/>
</dbReference>
<dbReference type="OrthoDB" id="582170at2"/>
<dbReference type="PANTHER" id="PTHR44591">
    <property type="entry name" value="STRESS RESPONSE REGULATOR PROTEIN 1"/>
    <property type="match status" value="1"/>
</dbReference>
<proteinExistence type="predicted"/>
<dbReference type="PROSITE" id="PS50110">
    <property type="entry name" value="RESPONSE_REGULATORY"/>
    <property type="match status" value="1"/>
</dbReference>
<dbReference type="Proteomes" id="UP000264589">
    <property type="component" value="Unassembled WGS sequence"/>
</dbReference>
<keyword evidence="1 2" id="KW-0597">Phosphoprotein</keyword>
<dbReference type="SUPFAM" id="SSF52172">
    <property type="entry name" value="CheY-like"/>
    <property type="match status" value="1"/>
</dbReference>
<dbReference type="InterPro" id="IPR001789">
    <property type="entry name" value="Sig_transdc_resp-reg_receiver"/>
</dbReference>
<organism evidence="4 5">
    <name type="scientific">Parvularcula marina</name>
    <dbReference type="NCBI Taxonomy" id="2292771"/>
    <lineage>
        <taxon>Bacteria</taxon>
        <taxon>Pseudomonadati</taxon>
        <taxon>Pseudomonadota</taxon>
        <taxon>Alphaproteobacteria</taxon>
        <taxon>Parvularculales</taxon>
        <taxon>Parvularculaceae</taxon>
        <taxon>Parvularcula</taxon>
    </lineage>
</organism>
<comment type="caution">
    <text evidence="4">The sequence shown here is derived from an EMBL/GenBank/DDBJ whole genome shotgun (WGS) entry which is preliminary data.</text>
</comment>
<reference evidence="4 5" key="1">
    <citation type="submission" date="2018-08" db="EMBL/GenBank/DDBJ databases">
        <title>Parvularcula sp. SM1705, isolated from surface water of the South Sea China.</title>
        <authorList>
            <person name="Sun L."/>
        </authorList>
    </citation>
    <scope>NUCLEOTIDE SEQUENCE [LARGE SCALE GENOMIC DNA]</scope>
    <source>
        <strain evidence="4 5">SM1705</strain>
    </source>
</reference>
<dbReference type="InterPro" id="IPR011006">
    <property type="entry name" value="CheY-like_superfamily"/>
</dbReference>
<dbReference type="Pfam" id="PF00072">
    <property type="entry name" value="Response_reg"/>
    <property type="match status" value="1"/>
</dbReference>
<dbReference type="PANTHER" id="PTHR44591:SF24">
    <property type="entry name" value="PROTEIN-GLUTAMATE METHYLESTERASE_PROTEIN-GLUTAMINE GLUTAMINASE 1"/>
    <property type="match status" value="1"/>
</dbReference>
<dbReference type="RefSeq" id="WP_116392267.1">
    <property type="nucleotide sequence ID" value="NZ_QUQO01000001.1"/>
</dbReference>
<name>A0A371RJL0_9PROT</name>
<dbReference type="InParanoid" id="A0A371RJL0"/>
<evidence type="ECO:0000313" key="4">
    <source>
        <dbReference type="EMBL" id="RFB05633.1"/>
    </source>
</evidence>
<accession>A0A371RJL0</accession>
<evidence type="ECO:0000256" key="2">
    <source>
        <dbReference type="PROSITE-ProRule" id="PRU00169"/>
    </source>
</evidence>
<sequence>MAGGPRHGTGDGKAGRLAGKRVLIVEDEFFVALEVEEALQSFGCDTVGPFLNLEKAMAAADREDFDLAVLDINLDRTMAYPLADELNEKKIPFVFVTGYAENDLPKKYRLEVRVQKPFAFFELRRAIEDRLSWNDPPRS</sequence>
<keyword evidence="5" id="KW-1185">Reference proteome</keyword>
<evidence type="ECO:0000256" key="1">
    <source>
        <dbReference type="ARBA" id="ARBA00022553"/>
    </source>
</evidence>
<dbReference type="EMBL" id="QUQO01000001">
    <property type="protein sequence ID" value="RFB05633.1"/>
    <property type="molecule type" value="Genomic_DNA"/>
</dbReference>
<feature type="modified residue" description="4-aspartylphosphate" evidence="2">
    <location>
        <position position="71"/>
    </location>
</feature>
<dbReference type="GO" id="GO:0000160">
    <property type="term" value="P:phosphorelay signal transduction system"/>
    <property type="evidence" value="ECO:0007669"/>
    <property type="project" value="InterPro"/>
</dbReference>
<evidence type="ECO:0000313" key="5">
    <source>
        <dbReference type="Proteomes" id="UP000264589"/>
    </source>
</evidence>
<feature type="domain" description="Response regulatory" evidence="3">
    <location>
        <begin position="21"/>
        <end position="131"/>
    </location>
</feature>
<dbReference type="SMART" id="SM00448">
    <property type="entry name" value="REC"/>
    <property type="match status" value="1"/>
</dbReference>
<dbReference type="InterPro" id="IPR050595">
    <property type="entry name" value="Bact_response_regulator"/>
</dbReference>